<gene>
    <name evidence="1" type="ORF">EYF80_007904</name>
</gene>
<sequence>MKRSSSSISCERVLPASDDADATDEFSITTGANQHMTSSLRTTNNHERDRFASVSNSRSVLCGAEQTQERPLLSPGSRRGAGCIEANKSATRCKLAEHRTTRAVRSVRNPNDIIIHIESKHWFCVFIIVRTQSPNLPEVVATRALLSHWALTYSVRGLQLEESRFASERRDITKFKMIT</sequence>
<evidence type="ECO:0000313" key="2">
    <source>
        <dbReference type="Proteomes" id="UP000314294"/>
    </source>
</evidence>
<proteinExistence type="predicted"/>
<protein>
    <submittedName>
        <fullName evidence="1">Uncharacterized protein</fullName>
    </submittedName>
</protein>
<keyword evidence="2" id="KW-1185">Reference proteome</keyword>
<comment type="caution">
    <text evidence="1">The sequence shown here is derived from an EMBL/GenBank/DDBJ whole genome shotgun (WGS) entry which is preliminary data.</text>
</comment>
<reference evidence="1 2" key="1">
    <citation type="submission" date="2019-03" db="EMBL/GenBank/DDBJ databases">
        <title>First draft genome of Liparis tanakae, snailfish: a comprehensive survey of snailfish specific genes.</title>
        <authorList>
            <person name="Kim W."/>
            <person name="Song I."/>
            <person name="Jeong J.-H."/>
            <person name="Kim D."/>
            <person name="Kim S."/>
            <person name="Ryu S."/>
            <person name="Song J.Y."/>
            <person name="Lee S.K."/>
        </authorList>
    </citation>
    <scope>NUCLEOTIDE SEQUENCE [LARGE SCALE GENOMIC DNA]</scope>
    <source>
        <tissue evidence="1">Muscle</tissue>
    </source>
</reference>
<organism evidence="1 2">
    <name type="scientific">Liparis tanakae</name>
    <name type="common">Tanaka's snailfish</name>
    <dbReference type="NCBI Taxonomy" id="230148"/>
    <lineage>
        <taxon>Eukaryota</taxon>
        <taxon>Metazoa</taxon>
        <taxon>Chordata</taxon>
        <taxon>Craniata</taxon>
        <taxon>Vertebrata</taxon>
        <taxon>Euteleostomi</taxon>
        <taxon>Actinopterygii</taxon>
        <taxon>Neopterygii</taxon>
        <taxon>Teleostei</taxon>
        <taxon>Neoteleostei</taxon>
        <taxon>Acanthomorphata</taxon>
        <taxon>Eupercaria</taxon>
        <taxon>Perciformes</taxon>
        <taxon>Cottioidei</taxon>
        <taxon>Cottales</taxon>
        <taxon>Liparidae</taxon>
        <taxon>Liparis</taxon>
    </lineage>
</organism>
<evidence type="ECO:0000313" key="1">
    <source>
        <dbReference type="EMBL" id="TNN81775.1"/>
    </source>
</evidence>
<dbReference type="EMBL" id="SRLO01000044">
    <property type="protein sequence ID" value="TNN81775.1"/>
    <property type="molecule type" value="Genomic_DNA"/>
</dbReference>
<name>A0A4Z2IV09_9TELE</name>
<accession>A0A4Z2IV09</accession>
<dbReference type="Proteomes" id="UP000314294">
    <property type="component" value="Unassembled WGS sequence"/>
</dbReference>
<dbReference type="AlphaFoldDB" id="A0A4Z2IV09"/>